<evidence type="ECO:0000313" key="3">
    <source>
        <dbReference type="Proteomes" id="UP001151760"/>
    </source>
</evidence>
<dbReference type="PANTHER" id="PTHR48048">
    <property type="entry name" value="GLYCOSYLTRANSFERASE"/>
    <property type="match status" value="1"/>
</dbReference>
<proteinExistence type="predicted"/>
<protein>
    <recommendedName>
        <fullName evidence="4">GAG-pre-integrase domain-containing protein</fullName>
    </recommendedName>
</protein>
<evidence type="ECO:0008006" key="4">
    <source>
        <dbReference type="Google" id="ProtNLM"/>
    </source>
</evidence>
<reference evidence="2" key="1">
    <citation type="journal article" date="2022" name="Int. J. Mol. Sci.">
        <title>Draft Genome of Tanacetum Coccineum: Genomic Comparison of Closely Related Tanacetum-Family Plants.</title>
        <authorList>
            <person name="Yamashiro T."/>
            <person name="Shiraishi A."/>
            <person name="Nakayama K."/>
            <person name="Satake H."/>
        </authorList>
    </citation>
    <scope>NUCLEOTIDE SEQUENCE</scope>
</reference>
<accession>A0ABQ5H6H7</accession>
<dbReference type="InterPro" id="IPR050481">
    <property type="entry name" value="UDP-glycosyltransf_plant"/>
</dbReference>
<dbReference type="EMBL" id="BQNB010019268">
    <property type="protein sequence ID" value="GJT83492.1"/>
    <property type="molecule type" value="Genomic_DNA"/>
</dbReference>
<comment type="caution">
    <text evidence="2">The sequence shown here is derived from an EMBL/GenBank/DDBJ whole genome shotgun (WGS) entry which is preliminary data.</text>
</comment>
<feature type="region of interest" description="Disordered" evidence="1">
    <location>
        <begin position="275"/>
        <end position="303"/>
    </location>
</feature>
<gene>
    <name evidence="2" type="ORF">Tco_1057834</name>
</gene>
<dbReference type="SUPFAM" id="SSF53756">
    <property type="entry name" value="UDP-Glycosyltransferase/glycogen phosphorylase"/>
    <property type="match status" value="1"/>
</dbReference>
<name>A0ABQ5H6H7_9ASTR</name>
<evidence type="ECO:0000256" key="1">
    <source>
        <dbReference type="SAM" id="MobiDB-lite"/>
    </source>
</evidence>
<keyword evidence="3" id="KW-1185">Reference proteome</keyword>
<evidence type="ECO:0000313" key="2">
    <source>
        <dbReference type="EMBL" id="GJT83492.1"/>
    </source>
</evidence>
<dbReference type="Proteomes" id="UP001151760">
    <property type="component" value="Unassembled WGS sequence"/>
</dbReference>
<feature type="non-terminal residue" evidence="2">
    <location>
        <position position="1"/>
    </location>
</feature>
<organism evidence="2 3">
    <name type="scientific">Tanacetum coccineum</name>
    <dbReference type="NCBI Taxonomy" id="301880"/>
    <lineage>
        <taxon>Eukaryota</taxon>
        <taxon>Viridiplantae</taxon>
        <taxon>Streptophyta</taxon>
        <taxon>Embryophyta</taxon>
        <taxon>Tracheophyta</taxon>
        <taxon>Spermatophyta</taxon>
        <taxon>Magnoliopsida</taxon>
        <taxon>eudicotyledons</taxon>
        <taxon>Gunneridae</taxon>
        <taxon>Pentapetalae</taxon>
        <taxon>asterids</taxon>
        <taxon>campanulids</taxon>
        <taxon>Asterales</taxon>
        <taxon>Asteraceae</taxon>
        <taxon>Asteroideae</taxon>
        <taxon>Anthemideae</taxon>
        <taxon>Anthemidinae</taxon>
        <taxon>Tanacetum</taxon>
    </lineage>
</organism>
<sequence length="525" mass="59031">MVVEDDIVKTSDDTKIIGSSSDLSLSFDDSLYLHCSELFAGAIYAKTAYEMWNDLTDTYDKVDGYAVFNLHKSINYLNQNGVSLADYYNNLNFLWKQFDAMISLPPCTCETAIHFEKHNQLIKLMQFLMGLDDSYFVIKSNIFTREPLPSVKATFAVVSGEESHRNVTSLGTTKPTTTAFAAKTFDFKEDLKANMNVGIGKQFNGLYLFDVDNACKIISNSCIASCFVSKTLRHQRLGHPANQVLNALKTTLNLDSHSIFDHLCDTWRVSSNDDDIELSPDIQGNDDSEATSMDENNTHLEGTVPNETDFVNDFYENSEFNSKEKLSMVLKVVNYANLNHENLCFASSLKKSIKPTCYKDAILDNTWIDAMNAEIEALNKNQTWIITNLPANRKLFREANEDPLLDNITVTKNYLVGCIRPPALFHESLKHLTLVYTLSIASTLSILRLKVYPVGPILNLDGVAGKSEDRDGISWLDDQPPSSVVLLCFGSMGSFDEVQVKEIAYGLERSGYRFVWSLRRPLLPM</sequence>
<dbReference type="PANTHER" id="PTHR48048:SF98">
    <property type="entry name" value="FLAVONOL 3-O-GLUCOSYLTRANSFERASE"/>
    <property type="match status" value="1"/>
</dbReference>
<reference evidence="2" key="2">
    <citation type="submission" date="2022-01" db="EMBL/GenBank/DDBJ databases">
        <authorList>
            <person name="Yamashiro T."/>
            <person name="Shiraishi A."/>
            <person name="Satake H."/>
            <person name="Nakayama K."/>
        </authorList>
    </citation>
    <scope>NUCLEOTIDE SEQUENCE</scope>
</reference>
<feature type="compositionally biased region" description="Acidic residues" evidence="1">
    <location>
        <begin position="275"/>
        <end position="289"/>
    </location>
</feature>
<dbReference type="Gene3D" id="3.40.50.2000">
    <property type="entry name" value="Glycogen Phosphorylase B"/>
    <property type="match status" value="2"/>
</dbReference>